<proteinExistence type="predicted"/>
<keyword evidence="2" id="KW-1133">Transmembrane helix</keyword>
<sequence>MGPDNLSGLERIPRVSTVPWKFTCDGLTDRQTHRGTIMLICTSLQDKNHIMQPKRNKRISRSGAARRNESMPRQSLKPRQYAAAIGLLQLLVVVIIADMDTNQYLGANPRTRDR</sequence>
<organism evidence="3 4">
    <name type="scientific">Dreissena polymorpha</name>
    <name type="common">Zebra mussel</name>
    <name type="synonym">Mytilus polymorpha</name>
    <dbReference type="NCBI Taxonomy" id="45954"/>
    <lineage>
        <taxon>Eukaryota</taxon>
        <taxon>Metazoa</taxon>
        <taxon>Spiralia</taxon>
        <taxon>Lophotrochozoa</taxon>
        <taxon>Mollusca</taxon>
        <taxon>Bivalvia</taxon>
        <taxon>Autobranchia</taxon>
        <taxon>Heteroconchia</taxon>
        <taxon>Euheterodonta</taxon>
        <taxon>Imparidentia</taxon>
        <taxon>Neoheterodontei</taxon>
        <taxon>Myida</taxon>
        <taxon>Dreissenoidea</taxon>
        <taxon>Dreissenidae</taxon>
        <taxon>Dreissena</taxon>
    </lineage>
</organism>
<reference evidence="3" key="1">
    <citation type="journal article" date="2019" name="bioRxiv">
        <title>The Genome of the Zebra Mussel, Dreissena polymorpha: A Resource for Invasive Species Research.</title>
        <authorList>
            <person name="McCartney M.A."/>
            <person name="Auch B."/>
            <person name="Kono T."/>
            <person name="Mallez S."/>
            <person name="Zhang Y."/>
            <person name="Obille A."/>
            <person name="Becker A."/>
            <person name="Abrahante J.E."/>
            <person name="Garbe J."/>
            <person name="Badalamenti J.P."/>
            <person name="Herman A."/>
            <person name="Mangelson H."/>
            <person name="Liachko I."/>
            <person name="Sullivan S."/>
            <person name="Sone E.D."/>
            <person name="Koren S."/>
            <person name="Silverstein K.A.T."/>
            <person name="Beckman K.B."/>
            <person name="Gohl D.M."/>
        </authorList>
    </citation>
    <scope>NUCLEOTIDE SEQUENCE</scope>
    <source>
        <strain evidence="3">Duluth1</strain>
        <tissue evidence="3">Whole animal</tissue>
    </source>
</reference>
<keyword evidence="2" id="KW-0812">Transmembrane</keyword>
<evidence type="ECO:0000256" key="1">
    <source>
        <dbReference type="SAM" id="MobiDB-lite"/>
    </source>
</evidence>
<protein>
    <submittedName>
        <fullName evidence="3">Uncharacterized protein</fullName>
    </submittedName>
</protein>
<feature type="transmembrane region" description="Helical" evidence="2">
    <location>
        <begin position="81"/>
        <end position="99"/>
    </location>
</feature>
<dbReference type="AlphaFoldDB" id="A0A9D4LS33"/>
<dbReference type="EMBL" id="JAIWYP010000002">
    <property type="protein sequence ID" value="KAH3863870.1"/>
    <property type="molecule type" value="Genomic_DNA"/>
</dbReference>
<dbReference type="Proteomes" id="UP000828390">
    <property type="component" value="Unassembled WGS sequence"/>
</dbReference>
<keyword evidence="2" id="KW-0472">Membrane</keyword>
<comment type="caution">
    <text evidence="3">The sequence shown here is derived from an EMBL/GenBank/DDBJ whole genome shotgun (WGS) entry which is preliminary data.</text>
</comment>
<keyword evidence="4" id="KW-1185">Reference proteome</keyword>
<accession>A0A9D4LS33</accession>
<gene>
    <name evidence="3" type="ORF">DPMN_026875</name>
</gene>
<reference evidence="3" key="2">
    <citation type="submission" date="2020-11" db="EMBL/GenBank/DDBJ databases">
        <authorList>
            <person name="McCartney M.A."/>
            <person name="Auch B."/>
            <person name="Kono T."/>
            <person name="Mallez S."/>
            <person name="Becker A."/>
            <person name="Gohl D.M."/>
            <person name="Silverstein K.A.T."/>
            <person name="Koren S."/>
            <person name="Bechman K.B."/>
            <person name="Herman A."/>
            <person name="Abrahante J.E."/>
            <person name="Garbe J."/>
        </authorList>
    </citation>
    <scope>NUCLEOTIDE SEQUENCE</scope>
    <source>
        <strain evidence="3">Duluth1</strain>
        <tissue evidence="3">Whole animal</tissue>
    </source>
</reference>
<name>A0A9D4LS33_DREPO</name>
<evidence type="ECO:0000313" key="4">
    <source>
        <dbReference type="Proteomes" id="UP000828390"/>
    </source>
</evidence>
<evidence type="ECO:0000313" key="3">
    <source>
        <dbReference type="EMBL" id="KAH3863870.1"/>
    </source>
</evidence>
<feature type="region of interest" description="Disordered" evidence="1">
    <location>
        <begin position="51"/>
        <end position="76"/>
    </location>
</feature>
<evidence type="ECO:0000256" key="2">
    <source>
        <dbReference type="SAM" id="Phobius"/>
    </source>
</evidence>